<name>A0ABN8B8U9_CHISP</name>
<dbReference type="PANTHER" id="PTHR11008">
    <property type="entry name" value="PROTEIN TAKEOUT-LIKE PROTEIN"/>
    <property type="match status" value="1"/>
</dbReference>
<accession>A0ABN8B8U9</accession>
<dbReference type="Proteomes" id="UP001153292">
    <property type="component" value="Chromosome 5"/>
</dbReference>
<dbReference type="EMBL" id="OU963898">
    <property type="protein sequence ID" value="CAH0406050.1"/>
    <property type="molecule type" value="Genomic_DNA"/>
</dbReference>
<feature type="signal peptide" evidence="1">
    <location>
        <begin position="1"/>
        <end position="17"/>
    </location>
</feature>
<protein>
    <submittedName>
        <fullName evidence="2">Uncharacterized protein</fullName>
    </submittedName>
</protein>
<proteinExistence type="predicted"/>
<evidence type="ECO:0000313" key="2">
    <source>
        <dbReference type="EMBL" id="CAH0406050.1"/>
    </source>
</evidence>
<keyword evidence="3" id="KW-1185">Reference proteome</keyword>
<sequence length="254" mass="28393">MRNLCLILLSLCALANTTPLNLDDNYFDGVTSVRNLKDLELYTSLAPDSDTEDYIAEYFSSLDIQQRNVIAQIINDALEGFRDVIVNGNDNIPPLDPFVIDQIGPFLYTALGVRATAEIRNLRVEGLRWFVVDHITFNPLRLLLGVQVTIPRITVTGSYDARARITLISHRAGGNFRVFAHRIIFGLNMRLGTSLAGGHLFLRQLDIKIDIHDTFISIEGMTGSSILNALINSFVQSITQDVIQNEMENNTERG</sequence>
<evidence type="ECO:0000313" key="3">
    <source>
        <dbReference type="Proteomes" id="UP001153292"/>
    </source>
</evidence>
<gene>
    <name evidence="2" type="ORF">CHILSU_LOCUS9422</name>
</gene>
<evidence type="ECO:0000256" key="1">
    <source>
        <dbReference type="SAM" id="SignalP"/>
    </source>
</evidence>
<reference evidence="2" key="1">
    <citation type="submission" date="2021-12" db="EMBL/GenBank/DDBJ databases">
        <authorList>
            <person name="King R."/>
        </authorList>
    </citation>
    <scope>NUCLEOTIDE SEQUENCE</scope>
</reference>
<dbReference type="Gene3D" id="3.15.10.30">
    <property type="entry name" value="Haemolymph juvenile hormone binding protein"/>
    <property type="match status" value="1"/>
</dbReference>
<dbReference type="InterPro" id="IPR038606">
    <property type="entry name" value="To_sf"/>
</dbReference>
<dbReference type="InterPro" id="IPR010562">
    <property type="entry name" value="Haemolymph_juvenile_hormone-bd"/>
</dbReference>
<dbReference type="PANTHER" id="PTHR11008:SF9">
    <property type="entry name" value="PROTEIN TAKEOUT-LIKE PROTEIN"/>
    <property type="match status" value="1"/>
</dbReference>
<feature type="chain" id="PRO_5045631763" evidence="1">
    <location>
        <begin position="18"/>
        <end position="254"/>
    </location>
</feature>
<keyword evidence="1" id="KW-0732">Signal</keyword>
<dbReference type="Pfam" id="PF06585">
    <property type="entry name" value="JHBP"/>
    <property type="match status" value="1"/>
</dbReference>
<organism evidence="2 3">
    <name type="scientific">Chilo suppressalis</name>
    <name type="common">Asiatic rice borer moth</name>
    <dbReference type="NCBI Taxonomy" id="168631"/>
    <lineage>
        <taxon>Eukaryota</taxon>
        <taxon>Metazoa</taxon>
        <taxon>Ecdysozoa</taxon>
        <taxon>Arthropoda</taxon>
        <taxon>Hexapoda</taxon>
        <taxon>Insecta</taxon>
        <taxon>Pterygota</taxon>
        <taxon>Neoptera</taxon>
        <taxon>Endopterygota</taxon>
        <taxon>Lepidoptera</taxon>
        <taxon>Glossata</taxon>
        <taxon>Ditrysia</taxon>
        <taxon>Pyraloidea</taxon>
        <taxon>Crambidae</taxon>
        <taxon>Crambinae</taxon>
        <taxon>Chilo</taxon>
    </lineage>
</organism>